<dbReference type="OrthoDB" id="10387362at2759"/>
<evidence type="ECO:0000313" key="1">
    <source>
        <dbReference type="EMBL" id="KAF3954929.1"/>
    </source>
</evidence>
<sequence length="127" mass="14695">MGNIYKGKAIPIGDNTINWIRRDPMNIWGWFEMDLMQAWKNMFPLTKTSKNLGYLPLKDEAWSLTLNPWWRFLIDRPAVPLPLMSNLERSEPILGRLPSKKYLTEAEAKWTQPVIVSKNSSTYSGPA</sequence>
<dbReference type="Proteomes" id="UP000737018">
    <property type="component" value="Unassembled WGS sequence"/>
</dbReference>
<dbReference type="AlphaFoldDB" id="A0A8J4VMF9"/>
<comment type="caution">
    <text evidence="1">The sequence shown here is derived from an EMBL/GenBank/DDBJ whole genome shotgun (WGS) entry which is preliminary data.</text>
</comment>
<name>A0A8J4VMF9_9ROSI</name>
<evidence type="ECO:0000313" key="2">
    <source>
        <dbReference type="Proteomes" id="UP000737018"/>
    </source>
</evidence>
<reference evidence="1" key="1">
    <citation type="submission" date="2020-03" db="EMBL/GenBank/DDBJ databases">
        <title>Castanea mollissima Vanexum genome sequencing.</title>
        <authorList>
            <person name="Staton M."/>
        </authorList>
    </citation>
    <scope>NUCLEOTIDE SEQUENCE</scope>
    <source>
        <tissue evidence="1">Leaf</tissue>
    </source>
</reference>
<gene>
    <name evidence="1" type="ORF">CMV_019789</name>
</gene>
<dbReference type="EMBL" id="JRKL02003538">
    <property type="protein sequence ID" value="KAF3954929.1"/>
    <property type="molecule type" value="Genomic_DNA"/>
</dbReference>
<organism evidence="1 2">
    <name type="scientific">Castanea mollissima</name>
    <name type="common">Chinese chestnut</name>
    <dbReference type="NCBI Taxonomy" id="60419"/>
    <lineage>
        <taxon>Eukaryota</taxon>
        <taxon>Viridiplantae</taxon>
        <taxon>Streptophyta</taxon>
        <taxon>Embryophyta</taxon>
        <taxon>Tracheophyta</taxon>
        <taxon>Spermatophyta</taxon>
        <taxon>Magnoliopsida</taxon>
        <taxon>eudicotyledons</taxon>
        <taxon>Gunneridae</taxon>
        <taxon>Pentapetalae</taxon>
        <taxon>rosids</taxon>
        <taxon>fabids</taxon>
        <taxon>Fagales</taxon>
        <taxon>Fagaceae</taxon>
        <taxon>Castanea</taxon>
    </lineage>
</organism>
<keyword evidence="2" id="KW-1185">Reference proteome</keyword>
<protein>
    <submittedName>
        <fullName evidence="1">Uncharacterized protein</fullName>
    </submittedName>
</protein>
<accession>A0A8J4VMF9</accession>
<proteinExistence type="predicted"/>